<accession>A0A918XN00</accession>
<gene>
    <name evidence="1" type="ORF">GCM10007053_29660</name>
</gene>
<dbReference type="RefSeq" id="WP_189478599.1">
    <property type="nucleotide sequence ID" value="NZ_BMYM01000003.1"/>
</dbReference>
<dbReference type="AlphaFoldDB" id="A0A918XN00"/>
<evidence type="ECO:0000313" key="1">
    <source>
        <dbReference type="EMBL" id="GHD38684.1"/>
    </source>
</evidence>
<sequence length="78" mass="9268">MFGEHHDLVHEFPELKDKIHELKTSDAQFRKLFDEYHELTNSVENMEAEVTPASTRTEEEAKVRRVHLKDELYRMLAA</sequence>
<reference evidence="1" key="1">
    <citation type="journal article" date="2014" name="Int. J. Syst. Evol. Microbiol.">
        <title>Complete genome sequence of Corynebacterium casei LMG S-19264T (=DSM 44701T), isolated from a smear-ripened cheese.</title>
        <authorList>
            <consortium name="US DOE Joint Genome Institute (JGI-PGF)"/>
            <person name="Walter F."/>
            <person name="Albersmeier A."/>
            <person name="Kalinowski J."/>
            <person name="Ruckert C."/>
        </authorList>
    </citation>
    <scope>NUCLEOTIDE SEQUENCE</scope>
    <source>
        <strain evidence="1">KCTC 23430</strain>
    </source>
</reference>
<evidence type="ECO:0008006" key="3">
    <source>
        <dbReference type="Google" id="ProtNLM"/>
    </source>
</evidence>
<protein>
    <recommendedName>
        <fullName evidence="3">GTP-binding protein</fullName>
    </recommendedName>
</protein>
<comment type="caution">
    <text evidence="1">The sequence shown here is derived from an EMBL/GenBank/DDBJ whole genome shotgun (WGS) entry which is preliminary data.</text>
</comment>
<reference evidence="1" key="2">
    <citation type="submission" date="2020-09" db="EMBL/GenBank/DDBJ databases">
        <authorList>
            <person name="Sun Q."/>
            <person name="Kim S."/>
        </authorList>
    </citation>
    <scope>NUCLEOTIDE SEQUENCE</scope>
    <source>
        <strain evidence="1">KCTC 23430</strain>
    </source>
</reference>
<evidence type="ECO:0000313" key="2">
    <source>
        <dbReference type="Proteomes" id="UP000644693"/>
    </source>
</evidence>
<name>A0A918XN00_9GAMM</name>
<dbReference type="Proteomes" id="UP000644693">
    <property type="component" value="Unassembled WGS sequence"/>
</dbReference>
<dbReference type="InterPro" id="IPR038444">
    <property type="entry name" value="DUF465_sf"/>
</dbReference>
<dbReference type="InterPro" id="IPR007420">
    <property type="entry name" value="DUF465"/>
</dbReference>
<dbReference type="Pfam" id="PF04325">
    <property type="entry name" value="DUF465"/>
    <property type="match status" value="1"/>
</dbReference>
<dbReference type="EMBL" id="BMYM01000003">
    <property type="protein sequence ID" value="GHD38684.1"/>
    <property type="molecule type" value="Genomic_DNA"/>
</dbReference>
<organism evidence="1 2">
    <name type="scientific">Parahalioglobus pacificus</name>
    <dbReference type="NCBI Taxonomy" id="930806"/>
    <lineage>
        <taxon>Bacteria</taxon>
        <taxon>Pseudomonadati</taxon>
        <taxon>Pseudomonadota</taxon>
        <taxon>Gammaproteobacteria</taxon>
        <taxon>Cellvibrionales</taxon>
        <taxon>Halieaceae</taxon>
        <taxon>Parahalioglobus</taxon>
    </lineage>
</organism>
<dbReference type="Gene3D" id="6.10.280.50">
    <property type="match status" value="1"/>
</dbReference>
<keyword evidence="2" id="KW-1185">Reference proteome</keyword>
<proteinExistence type="predicted"/>